<gene>
    <name evidence="2" type="ORF">BOTNAR_0352g00010</name>
</gene>
<comment type="caution">
    <text evidence="2">The sequence shown here is derived from an EMBL/GenBank/DDBJ whole genome shotgun (WGS) entry which is preliminary data.</text>
</comment>
<dbReference type="AlphaFoldDB" id="A0A4Z1HRW6"/>
<feature type="compositionally biased region" description="Basic and acidic residues" evidence="1">
    <location>
        <begin position="1"/>
        <end position="21"/>
    </location>
</feature>
<keyword evidence="3" id="KW-1185">Reference proteome</keyword>
<accession>A0A4Z1HRW6</accession>
<dbReference type="Proteomes" id="UP000297452">
    <property type="component" value="Unassembled WGS sequence"/>
</dbReference>
<evidence type="ECO:0000313" key="2">
    <source>
        <dbReference type="EMBL" id="TGO51554.1"/>
    </source>
</evidence>
<reference evidence="2 3" key="1">
    <citation type="submission" date="2017-12" db="EMBL/GenBank/DDBJ databases">
        <title>Comparative genomics of Botrytis spp.</title>
        <authorList>
            <person name="Valero-Jimenez C.A."/>
            <person name="Tapia P."/>
            <person name="Veloso J."/>
            <person name="Silva-Moreno E."/>
            <person name="Staats M."/>
            <person name="Valdes J.H."/>
            <person name="Van Kan J.A.L."/>
        </authorList>
    </citation>
    <scope>NUCLEOTIDE SEQUENCE [LARGE SCALE GENOMIC DNA]</scope>
    <source>
        <strain evidence="2 3">MUCL2120</strain>
    </source>
</reference>
<name>A0A4Z1HRW6_9HELO</name>
<protein>
    <submittedName>
        <fullName evidence="2">Uncharacterized protein</fullName>
    </submittedName>
</protein>
<dbReference type="EMBL" id="PQXJ01000352">
    <property type="protein sequence ID" value="TGO51554.1"/>
    <property type="molecule type" value="Genomic_DNA"/>
</dbReference>
<proteinExistence type="predicted"/>
<feature type="region of interest" description="Disordered" evidence="1">
    <location>
        <begin position="1"/>
        <end position="26"/>
    </location>
</feature>
<evidence type="ECO:0000256" key="1">
    <source>
        <dbReference type="SAM" id="MobiDB-lite"/>
    </source>
</evidence>
<evidence type="ECO:0000313" key="3">
    <source>
        <dbReference type="Proteomes" id="UP000297452"/>
    </source>
</evidence>
<organism evidence="2 3">
    <name type="scientific">Botryotinia narcissicola</name>
    <dbReference type="NCBI Taxonomy" id="278944"/>
    <lineage>
        <taxon>Eukaryota</taxon>
        <taxon>Fungi</taxon>
        <taxon>Dikarya</taxon>
        <taxon>Ascomycota</taxon>
        <taxon>Pezizomycotina</taxon>
        <taxon>Leotiomycetes</taxon>
        <taxon>Helotiales</taxon>
        <taxon>Sclerotiniaceae</taxon>
        <taxon>Botryotinia</taxon>
    </lineage>
</organism>
<sequence length="105" mass="11794">MGWKGDGKGRWQRAKEGREGRVGASTPYIPSNHSSYIYVVSRGGVAYLEILAIGLDSVITQQLALKGVLRALFNMKLEALFFRPFCNVQQIMQSEDLDDYYTMIG</sequence>